<proteinExistence type="inferred from homology"/>
<feature type="binding site" evidence="11">
    <location>
        <begin position="195"/>
        <end position="197"/>
    </location>
    <ligand>
        <name>beta-D-galactose</name>
        <dbReference type="ChEBI" id="CHEBI:27667"/>
    </ligand>
</feature>
<keyword evidence="6 8" id="KW-0413">Isomerase</keyword>
<dbReference type="GO" id="GO:0006006">
    <property type="term" value="P:glucose metabolic process"/>
    <property type="evidence" value="ECO:0007669"/>
    <property type="project" value="TreeGrafter"/>
</dbReference>
<evidence type="ECO:0000256" key="5">
    <source>
        <dbReference type="ARBA" id="ARBA00022837"/>
    </source>
</evidence>
<dbReference type="Gene3D" id="2.70.98.10">
    <property type="match status" value="1"/>
</dbReference>
<evidence type="ECO:0000256" key="1">
    <source>
        <dbReference type="ARBA" id="ARBA00001913"/>
    </source>
</evidence>
<evidence type="ECO:0000313" key="12">
    <source>
        <dbReference type="EMBL" id="NNT71929.1"/>
    </source>
</evidence>
<dbReference type="InterPro" id="IPR011013">
    <property type="entry name" value="Gal_mutarotase_sf_dom"/>
</dbReference>
<accession>A0A7Y3VYQ9</accession>
<evidence type="ECO:0000256" key="4">
    <source>
        <dbReference type="ARBA" id="ARBA00011245"/>
    </source>
</evidence>
<dbReference type="InterPro" id="IPR015443">
    <property type="entry name" value="Aldose_1-epimerase"/>
</dbReference>
<dbReference type="AlphaFoldDB" id="A0A7Y3VYQ9"/>
<comment type="caution">
    <text evidence="12">The sequence shown here is derived from an EMBL/GenBank/DDBJ whole genome shotgun (WGS) entry which is preliminary data.</text>
</comment>
<reference evidence="12 13" key="1">
    <citation type="submission" date="2020-05" db="EMBL/GenBank/DDBJ databases">
        <title>Draft genome of Flavobacterium sp. IMCC34852.</title>
        <authorList>
            <person name="Song J."/>
            <person name="Cho J.-C."/>
        </authorList>
    </citation>
    <scope>NUCLEOTIDE SEQUENCE [LARGE SCALE GENOMIC DNA]</scope>
    <source>
        <strain evidence="12 13">IMCC34852</strain>
    </source>
</reference>
<comment type="catalytic activity">
    <reaction evidence="8">
        <text>alpha-D-glucose = beta-D-glucose</text>
        <dbReference type="Rhea" id="RHEA:10264"/>
        <dbReference type="ChEBI" id="CHEBI:15903"/>
        <dbReference type="ChEBI" id="CHEBI:17925"/>
        <dbReference type="EC" id="5.1.3.3"/>
    </reaction>
</comment>
<dbReference type="SUPFAM" id="SSF74650">
    <property type="entry name" value="Galactose mutarotase-like"/>
    <property type="match status" value="1"/>
</dbReference>
<evidence type="ECO:0000256" key="3">
    <source>
        <dbReference type="ARBA" id="ARBA00006206"/>
    </source>
</evidence>
<evidence type="ECO:0000256" key="6">
    <source>
        <dbReference type="ARBA" id="ARBA00023235"/>
    </source>
</evidence>
<dbReference type="UniPathway" id="UPA00242"/>
<dbReference type="GO" id="GO:0033499">
    <property type="term" value="P:galactose catabolic process via UDP-galactose, Leloir pathway"/>
    <property type="evidence" value="ECO:0007669"/>
    <property type="project" value="TreeGrafter"/>
</dbReference>
<keyword evidence="13" id="KW-1185">Reference proteome</keyword>
<comment type="cofactor">
    <cofactor evidence="1">
        <name>Ca(2+)</name>
        <dbReference type="ChEBI" id="CHEBI:29108"/>
    </cofactor>
</comment>
<evidence type="ECO:0000313" key="13">
    <source>
        <dbReference type="Proteomes" id="UP000536509"/>
    </source>
</evidence>
<feature type="active site" description="Proton donor" evidence="9">
    <location>
        <position position="195"/>
    </location>
</feature>
<feature type="binding site" evidence="10">
    <location>
        <position position="253"/>
    </location>
    <ligand>
        <name>beta-D-galactose</name>
        <dbReference type="ChEBI" id="CHEBI:27667"/>
    </ligand>
</feature>
<dbReference type="InterPro" id="IPR008183">
    <property type="entry name" value="Aldose_1/G6P_1-epimerase"/>
</dbReference>
<comment type="similarity">
    <text evidence="3 8">Belongs to the aldose epimerase family.</text>
</comment>
<dbReference type="PIRSF" id="PIRSF005096">
    <property type="entry name" value="GALM"/>
    <property type="match status" value="1"/>
</dbReference>
<keyword evidence="5" id="KW-0106">Calcium</keyword>
<dbReference type="PANTHER" id="PTHR10091:SF0">
    <property type="entry name" value="GALACTOSE MUTAROTASE"/>
    <property type="match status" value="1"/>
</dbReference>
<dbReference type="GO" id="GO:0004034">
    <property type="term" value="F:aldose 1-epimerase activity"/>
    <property type="evidence" value="ECO:0007669"/>
    <property type="project" value="UniProtKB-EC"/>
</dbReference>
<evidence type="ECO:0000256" key="9">
    <source>
        <dbReference type="PIRSR" id="PIRSR005096-1"/>
    </source>
</evidence>
<gene>
    <name evidence="12" type="ORF">HKT18_06850</name>
</gene>
<protein>
    <recommendedName>
        <fullName evidence="8">Aldose 1-epimerase</fullName>
        <ecNumber evidence="8">5.1.3.3</ecNumber>
    </recommendedName>
</protein>
<dbReference type="Proteomes" id="UP000536509">
    <property type="component" value="Unassembled WGS sequence"/>
</dbReference>
<evidence type="ECO:0000256" key="11">
    <source>
        <dbReference type="PIRSR" id="PIRSR005096-3"/>
    </source>
</evidence>
<evidence type="ECO:0000256" key="7">
    <source>
        <dbReference type="ARBA" id="ARBA00023277"/>
    </source>
</evidence>
<feature type="active site" description="Proton acceptor" evidence="9">
    <location>
        <position position="313"/>
    </location>
</feature>
<dbReference type="EMBL" id="JABEVX010000003">
    <property type="protein sequence ID" value="NNT71929.1"/>
    <property type="molecule type" value="Genomic_DNA"/>
</dbReference>
<dbReference type="InterPro" id="IPR014718">
    <property type="entry name" value="GH-type_carb-bd"/>
</dbReference>
<dbReference type="GO" id="GO:0030246">
    <property type="term" value="F:carbohydrate binding"/>
    <property type="evidence" value="ECO:0007669"/>
    <property type="project" value="InterPro"/>
</dbReference>
<comment type="subunit">
    <text evidence="4">Monomer.</text>
</comment>
<dbReference type="NCBIfam" id="NF008277">
    <property type="entry name" value="PRK11055.1"/>
    <property type="match status" value="1"/>
</dbReference>
<keyword evidence="7 8" id="KW-0119">Carbohydrate metabolism</keyword>
<comment type="pathway">
    <text evidence="2 8">Carbohydrate metabolism; hexose metabolism.</text>
</comment>
<organism evidence="12 13">
    <name type="scientific">Flavobacterium rivulicola</name>
    <dbReference type="NCBI Taxonomy" id="2732161"/>
    <lineage>
        <taxon>Bacteria</taxon>
        <taxon>Pseudomonadati</taxon>
        <taxon>Bacteroidota</taxon>
        <taxon>Flavobacteriia</taxon>
        <taxon>Flavobacteriales</taxon>
        <taxon>Flavobacteriaceae</taxon>
        <taxon>Flavobacterium</taxon>
    </lineage>
</organism>
<evidence type="ECO:0000256" key="8">
    <source>
        <dbReference type="PIRNR" id="PIRNR005096"/>
    </source>
</evidence>
<dbReference type="Pfam" id="PF01263">
    <property type="entry name" value="Aldose_epim"/>
    <property type="match status" value="1"/>
</dbReference>
<dbReference type="EC" id="5.1.3.3" evidence="8"/>
<dbReference type="InterPro" id="IPR047215">
    <property type="entry name" value="Galactose_mutarotase-like"/>
</dbReference>
<dbReference type="PANTHER" id="PTHR10091">
    <property type="entry name" value="ALDOSE-1-EPIMERASE"/>
    <property type="match status" value="1"/>
</dbReference>
<name>A0A7Y3VYQ9_9FLAO</name>
<evidence type="ECO:0000256" key="10">
    <source>
        <dbReference type="PIRSR" id="PIRSR005096-2"/>
    </source>
</evidence>
<evidence type="ECO:0000256" key="2">
    <source>
        <dbReference type="ARBA" id="ARBA00005028"/>
    </source>
</evidence>
<sequence>MIKNSFSQIYTYKNTKLFGLMPNNKAVSQYTLTNKNGMECSVINYGATITAIKIPTANGEKTDVVLGFDTLEDYINSFDLPSAPYLGTAIGRYAGRINNASFTLNGEKVQLTKNHKSHQIHGGLEGFSRKFWEVTSINEDINPSITLEYTSLANEENFPGELNIKVTYTLTENNELKVTFQAKSSEDTVINLTQHSYFNLDGHAKDIASQKLFINAKNILETTTELIPTGNYTELKNHTFDFSSPKNCPISIDNTFVLEGKEAATLYSENTKIKMTVFTNQPGVHIYVGGNCFGQIKGKENADYHPTSAICFETQNFPDAPNHSHFPNSVLRKDEEYLHQTTFKFEKLQP</sequence>
<dbReference type="CDD" id="cd09019">
    <property type="entry name" value="galactose_mutarotase_like"/>
    <property type="match status" value="1"/>
</dbReference>